<keyword evidence="11" id="KW-0443">Lipid metabolism</keyword>
<dbReference type="GO" id="GO:0005789">
    <property type="term" value="C:endoplasmic reticulum membrane"/>
    <property type="evidence" value="ECO:0007669"/>
    <property type="project" value="TreeGrafter"/>
</dbReference>
<feature type="transmembrane region" description="Helical" evidence="19">
    <location>
        <begin position="150"/>
        <end position="166"/>
    </location>
</feature>
<feature type="transmembrane region" description="Helical" evidence="19">
    <location>
        <begin position="216"/>
        <end position="235"/>
    </location>
</feature>
<feature type="transmembrane region" description="Helical" evidence="19">
    <location>
        <begin position="62"/>
        <end position="82"/>
    </location>
</feature>
<keyword evidence="6" id="KW-0521">NADP</keyword>
<evidence type="ECO:0000313" key="20">
    <source>
        <dbReference type="EMBL" id="CAD5118991.1"/>
    </source>
</evidence>
<evidence type="ECO:0000256" key="6">
    <source>
        <dbReference type="ARBA" id="ARBA00022857"/>
    </source>
</evidence>
<evidence type="ECO:0000313" key="21">
    <source>
        <dbReference type="Proteomes" id="UP000549394"/>
    </source>
</evidence>
<evidence type="ECO:0000256" key="17">
    <source>
        <dbReference type="ARBA" id="ARBA00060577"/>
    </source>
</evidence>
<dbReference type="FunFam" id="1.20.120.1630:FF:000011">
    <property type="entry name" value="Delta(14)-sterol reductase"/>
    <property type="match status" value="1"/>
</dbReference>
<keyword evidence="21" id="KW-1185">Reference proteome</keyword>
<comment type="pathway">
    <text evidence="17">Steroid biosynthesis.</text>
</comment>
<evidence type="ECO:0000256" key="5">
    <source>
        <dbReference type="ARBA" id="ARBA00022692"/>
    </source>
</evidence>
<feature type="transmembrane region" description="Helical" evidence="19">
    <location>
        <begin position="34"/>
        <end position="50"/>
    </location>
</feature>
<keyword evidence="7" id="KW-0752">Steroid biosynthesis</keyword>
<evidence type="ECO:0000256" key="9">
    <source>
        <dbReference type="ARBA" id="ARBA00023002"/>
    </source>
</evidence>
<dbReference type="Pfam" id="PF01222">
    <property type="entry name" value="ERG4_ERG24"/>
    <property type="match status" value="1"/>
</dbReference>
<evidence type="ECO:0000256" key="3">
    <source>
        <dbReference type="ARBA" id="ARBA00012413"/>
    </source>
</evidence>
<dbReference type="PANTHER" id="PTHR21257">
    <property type="entry name" value="DELTA(14)-STEROL REDUCTASE"/>
    <property type="match status" value="1"/>
</dbReference>
<feature type="transmembrane region" description="Helical" evidence="19">
    <location>
        <begin position="186"/>
        <end position="204"/>
    </location>
</feature>
<keyword evidence="12 19" id="KW-0472">Membrane</keyword>
<evidence type="ECO:0000256" key="16">
    <source>
        <dbReference type="ARBA" id="ARBA00031227"/>
    </source>
</evidence>
<evidence type="ECO:0000256" key="7">
    <source>
        <dbReference type="ARBA" id="ARBA00022955"/>
    </source>
</evidence>
<evidence type="ECO:0000256" key="19">
    <source>
        <dbReference type="SAM" id="Phobius"/>
    </source>
</evidence>
<dbReference type="EMBL" id="CAJFCJ010000009">
    <property type="protein sequence ID" value="CAD5118991.1"/>
    <property type="molecule type" value="Genomic_DNA"/>
</dbReference>
<dbReference type="AlphaFoldDB" id="A0A7I8VRQ1"/>
<keyword evidence="4" id="KW-0444">Lipid biosynthesis</keyword>
<keyword evidence="13" id="KW-1207">Sterol metabolism</keyword>
<comment type="subcellular location">
    <subcellularLocation>
        <location evidence="1">Membrane</location>
        <topology evidence="1">Multi-pass membrane protein</topology>
    </subcellularLocation>
</comment>
<evidence type="ECO:0000256" key="2">
    <source>
        <dbReference type="ARBA" id="ARBA00005402"/>
    </source>
</evidence>
<keyword evidence="9" id="KW-0560">Oxidoreductase</keyword>
<dbReference type="GO" id="GO:0006695">
    <property type="term" value="P:cholesterol biosynthetic process"/>
    <property type="evidence" value="ECO:0007669"/>
    <property type="project" value="TreeGrafter"/>
</dbReference>
<comment type="caution">
    <text evidence="20">The sequence shown here is derived from an EMBL/GenBank/DDBJ whole genome shotgun (WGS) entry which is preliminary data.</text>
</comment>
<dbReference type="EC" id="1.3.1.70" evidence="3"/>
<evidence type="ECO:0000256" key="4">
    <source>
        <dbReference type="ARBA" id="ARBA00022516"/>
    </source>
</evidence>
<reference evidence="20 21" key="1">
    <citation type="submission" date="2020-08" db="EMBL/GenBank/DDBJ databases">
        <authorList>
            <person name="Hejnol A."/>
        </authorList>
    </citation>
    <scope>NUCLEOTIDE SEQUENCE [LARGE SCALE GENOMIC DNA]</scope>
</reference>
<sequence length="348" mass="40127">MVSERKRPTEFGGTLGACVLVLGLPLALEYRCNSLYALAVSLVIFLLYWISGGSFKWIHEHFNQLAFAAFVLSALLSIFLFVKSFQVNEKYLAEHGNTNSEIFNFWMGRELNPRIFEIDLKFVCELRPGLIGWLILNLSFLFLSFERGTFTWSLAFVILGHSIYVIDALVNEPAILSTMDITDEGFGYMLSFGDLCWVPFLYTLQARYLLEHPQHWNIFAMILFLAAFLVGFAIFRGSNNQKNKFRTNPNDPSIAHLKTMTTKSGKKLLVSGFWGISRHPNYMGDLLMSLSWSLPSGTCLIAYFYPIYFLGLLISRFERDEKNCRKKYGSDWDKYCEIVPYKIFPYIY</sequence>
<dbReference type="PANTHER" id="PTHR21257:SF52">
    <property type="entry name" value="DELTA(14)-STEROL REDUCTASE TM7SF2"/>
    <property type="match status" value="1"/>
</dbReference>
<feature type="transmembrane region" description="Helical" evidence="19">
    <location>
        <begin position="292"/>
        <end position="317"/>
    </location>
</feature>
<evidence type="ECO:0000256" key="1">
    <source>
        <dbReference type="ARBA" id="ARBA00004141"/>
    </source>
</evidence>
<name>A0A7I8VRQ1_9ANNE</name>
<evidence type="ECO:0000256" key="14">
    <source>
        <dbReference type="ARBA" id="ARBA00023221"/>
    </source>
</evidence>
<evidence type="ECO:0000256" key="11">
    <source>
        <dbReference type="ARBA" id="ARBA00023098"/>
    </source>
</evidence>
<evidence type="ECO:0000256" key="15">
    <source>
        <dbReference type="ARBA" id="ARBA00030165"/>
    </source>
</evidence>
<dbReference type="OrthoDB" id="5326588at2759"/>
<protein>
    <recommendedName>
        <fullName evidence="18">Delta(14)-sterol reductase</fullName>
        <ecNumber evidence="3">1.3.1.70</ecNumber>
    </recommendedName>
    <alternativeName>
        <fullName evidence="15">C-14 sterol reductase</fullName>
    </alternativeName>
    <alternativeName>
        <fullName evidence="16">Sterol C14-reductase</fullName>
    </alternativeName>
</protein>
<keyword evidence="5 19" id="KW-0812">Transmembrane</keyword>
<dbReference type="GO" id="GO:0005637">
    <property type="term" value="C:nuclear inner membrane"/>
    <property type="evidence" value="ECO:0007669"/>
    <property type="project" value="TreeGrafter"/>
</dbReference>
<evidence type="ECO:0000256" key="10">
    <source>
        <dbReference type="ARBA" id="ARBA00023011"/>
    </source>
</evidence>
<feature type="transmembrane region" description="Helical" evidence="19">
    <location>
        <begin position="12"/>
        <end position="28"/>
    </location>
</feature>
<proteinExistence type="inferred from homology"/>
<comment type="similarity">
    <text evidence="2">Belongs to the ERG4/ERG24 family.</text>
</comment>
<evidence type="ECO:0000256" key="12">
    <source>
        <dbReference type="ARBA" id="ARBA00023136"/>
    </source>
</evidence>
<dbReference type="InterPro" id="IPR001171">
    <property type="entry name" value="ERG24_DHCR-like"/>
</dbReference>
<gene>
    <name evidence="20" type="ORF">DGYR_LOCUS7288</name>
</gene>
<dbReference type="Proteomes" id="UP000549394">
    <property type="component" value="Unassembled WGS sequence"/>
</dbReference>
<evidence type="ECO:0000256" key="13">
    <source>
        <dbReference type="ARBA" id="ARBA00023166"/>
    </source>
</evidence>
<accession>A0A7I8VRQ1</accession>
<dbReference type="Gene3D" id="1.20.120.1630">
    <property type="match status" value="1"/>
</dbReference>
<evidence type="ECO:0000256" key="8">
    <source>
        <dbReference type="ARBA" id="ARBA00022989"/>
    </source>
</evidence>
<keyword evidence="10" id="KW-0756">Sterol biosynthesis</keyword>
<evidence type="ECO:0000256" key="18">
    <source>
        <dbReference type="ARBA" id="ARBA00069705"/>
    </source>
</evidence>
<organism evidence="20 21">
    <name type="scientific">Dimorphilus gyrociliatus</name>
    <dbReference type="NCBI Taxonomy" id="2664684"/>
    <lineage>
        <taxon>Eukaryota</taxon>
        <taxon>Metazoa</taxon>
        <taxon>Spiralia</taxon>
        <taxon>Lophotrochozoa</taxon>
        <taxon>Annelida</taxon>
        <taxon>Polychaeta</taxon>
        <taxon>Polychaeta incertae sedis</taxon>
        <taxon>Dinophilidae</taxon>
        <taxon>Dimorphilus</taxon>
    </lineage>
</organism>
<keyword evidence="8 19" id="KW-1133">Transmembrane helix</keyword>
<dbReference type="GO" id="GO:0050613">
    <property type="term" value="F:Delta14-sterol reductase activity"/>
    <property type="evidence" value="ECO:0007669"/>
    <property type="project" value="UniProtKB-EC"/>
</dbReference>
<keyword evidence="14" id="KW-0753">Steroid metabolism</keyword>